<feature type="region of interest" description="Disordered" evidence="2">
    <location>
        <begin position="1"/>
        <end position="45"/>
    </location>
</feature>
<evidence type="ECO:0000256" key="2">
    <source>
        <dbReference type="SAM" id="MobiDB-lite"/>
    </source>
</evidence>
<dbReference type="SUPFAM" id="SSF52047">
    <property type="entry name" value="RNI-like"/>
    <property type="match status" value="1"/>
</dbReference>
<evidence type="ECO:0000256" key="1">
    <source>
        <dbReference type="ARBA" id="ARBA00004430"/>
    </source>
</evidence>
<accession>A0AAW1PC50</accession>
<sequence>MARLRQTVQRQTSVTTAKGMAEAETPGLSTEHPIGKRVYDDNTKKSQRRTYSAQWTQVVTALHVAAQQGRDDLELHACFPDGWDKKEHVVRLQQFATVRSITLTGLLVSLADLPDSLEALDLQFCYVEGDSFEGITHLNKLRTLTLDSQQYWHNIDTLDLTPLLSLTALETLQLELPTQLEHTLYDEDGSRQHIENTPYEVFLSQLHKLPSLRNLHLCGNENLLHAIRPGPQVVLHMELTGLPNTTHIAGLPWLPSLKHLWLKLERKHWGSDNKGNVRHPIAPLASMCPYLEALVVYCGSLHEDEMFYRRNKHRPPADVDDSVVVDQLEMLPMLRTLGLRTSSNREPYGARLVLPEGLIIYCANGVEIQSSEETLDSIFQSAKFISVLAYDPVLKNGGGSIRPLPDVMRRLAGSHADARGCQWQLKGSTFGKKFERSLCDFTWGPTELPRDEWGFVEWGSIQRLRDAQLFGPRLRMFMFSPY</sequence>
<dbReference type="EMBL" id="JALJOR010000012">
    <property type="protein sequence ID" value="KAK9807483.1"/>
    <property type="molecule type" value="Genomic_DNA"/>
</dbReference>
<reference evidence="3 4" key="1">
    <citation type="journal article" date="2024" name="Nat. Commun.">
        <title>Phylogenomics reveals the evolutionary origins of lichenization in chlorophyte algae.</title>
        <authorList>
            <person name="Puginier C."/>
            <person name="Libourel C."/>
            <person name="Otte J."/>
            <person name="Skaloud P."/>
            <person name="Haon M."/>
            <person name="Grisel S."/>
            <person name="Petersen M."/>
            <person name="Berrin J.G."/>
            <person name="Delaux P.M."/>
            <person name="Dal Grande F."/>
            <person name="Keller J."/>
        </authorList>
    </citation>
    <scope>NUCLEOTIDE SEQUENCE [LARGE SCALE GENOMIC DNA]</scope>
    <source>
        <strain evidence="3 4">SAG 2043</strain>
    </source>
</reference>
<dbReference type="AlphaFoldDB" id="A0AAW1PC50"/>
<dbReference type="InterPro" id="IPR032675">
    <property type="entry name" value="LRR_dom_sf"/>
</dbReference>
<feature type="compositionally biased region" description="Low complexity" evidence="2">
    <location>
        <begin position="1"/>
        <end position="16"/>
    </location>
</feature>
<keyword evidence="4" id="KW-1185">Reference proteome</keyword>
<name>A0AAW1PC50_9CHLO</name>
<protein>
    <submittedName>
        <fullName evidence="3">Uncharacterized protein</fullName>
    </submittedName>
</protein>
<evidence type="ECO:0000313" key="4">
    <source>
        <dbReference type="Proteomes" id="UP001489004"/>
    </source>
</evidence>
<proteinExistence type="predicted"/>
<organism evidence="3 4">
    <name type="scientific">[Myrmecia] bisecta</name>
    <dbReference type="NCBI Taxonomy" id="41462"/>
    <lineage>
        <taxon>Eukaryota</taxon>
        <taxon>Viridiplantae</taxon>
        <taxon>Chlorophyta</taxon>
        <taxon>core chlorophytes</taxon>
        <taxon>Trebouxiophyceae</taxon>
        <taxon>Trebouxiales</taxon>
        <taxon>Trebouxiaceae</taxon>
        <taxon>Myrmecia</taxon>
    </lineage>
</organism>
<evidence type="ECO:0000313" key="3">
    <source>
        <dbReference type="EMBL" id="KAK9807483.1"/>
    </source>
</evidence>
<feature type="compositionally biased region" description="Basic and acidic residues" evidence="2">
    <location>
        <begin position="33"/>
        <end position="44"/>
    </location>
</feature>
<comment type="subcellular location">
    <subcellularLocation>
        <location evidence="1">Cytoplasm</location>
        <location evidence="1">Cytoskeleton</location>
        <location evidence="1">Cilium axoneme</location>
    </subcellularLocation>
</comment>
<gene>
    <name evidence="3" type="ORF">WJX72_000431</name>
</gene>
<dbReference type="Gene3D" id="3.80.10.10">
    <property type="entry name" value="Ribonuclease Inhibitor"/>
    <property type="match status" value="1"/>
</dbReference>
<dbReference type="Proteomes" id="UP001489004">
    <property type="component" value="Unassembled WGS sequence"/>
</dbReference>
<dbReference type="GO" id="GO:0005930">
    <property type="term" value="C:axoneme"/>
    <property type="evidence" value="ECO:0007669"/>
    <property type="project" value="UniProtKB-SubCell"/>
</dbReference>
<comment type="caution">
    <text evidence="3">The sequence shown here is derived from an EMBL/GenBank/DDBJ whole genome shotgun (WGS) entry which is preliminary data.</text>
</comment>